<name>G4Q5C7_ACIIR</name>
<dbReference type="KEGG" id="ain:Acin_2105"/>
<dbReference type="RefSeq" id="WP_009014931.1">
    <property type="nucleotide sequence ID" value="NC_016077.1"/>
</dbReference>
<evidence type="ECO:0000313" key="4">
    <source>
        <dbReference type="EMBL" id="AEQ23305.1"/>
    </source>
</evidence>
<dbReference type="STRING" id="568816.Acin_2105"/>
<proteinExistence type="predicted"/>
<keyword evidence="5" id="KW-1185">Reference proteome</keyword>
<dbReference type="InterPro" id="IPR036206">
    <property type="entry name" value="ThiamineP_synth_sf"/>
</dbReference>
<dbReference type="HOGENOM" id="CLU_1335143_0_0_9"/>
<dbReference type="PATRIC" id="fig|568816.4.peg.2036"/>
<dbReference type="InParanoid" id="G4Q5C7"/>
<dbReference type="InterPro" id="IPR022998">
    <property type="entry name" value="ThiamineP_synth_TenI"/>
</dbReference>
<organism evidence="4 5">
    <name type="scientific">Acidaminococcus intestini (strain RyC-MR95)</name>
    <dbReference type="NCBI Taxonomy" id="568816"/>
    <lineage>
        <taxon>Bacteria</taxon>
        <taxon>Bacillati</taxon>
        <taxon>Bacillota</taxon>
        <taxon>Negativicutes</taxon>
        <taxon>Acidaminococcales</taxon>
        <taxon>Acidaminococcaceae</taxon>
        <taxon>Acidaminococcus</taxon>
    </lineage>
</organism>
<dbReference type="Pfam" id="PF02581">
    <property type="entry name" value="TMP-TENI"/>
    <property type="match status" value="1"/>
</dbReference>
<sequence>MNASFPYVLVTDRTIYPEPLIPYLKKRIPDLSPFPSALILREKDLSKEAYEDLFKETAHLCKAWKLPLLAHNHPDLALDDAIAGVHMPLRSWTAWSKMHPQEAGCLLEKGKTKLPYPHGVGISIHFLSEVETALQSGASYLIVSPLFPTSCKPNNLPLGLTPLPNFIHSSPLPIYVLGGLSWPDPRASLLEALGVRGAVIRSAIV</sequence>
<dbReference type="GO" id="GO:0004789">
    <property type="term" value="F:thiamine-phosphate diphosphorylase activity"/>
    <property type="evidence" value="ECO:0007669"/>
    <property type="project" value="TreeGrafter"/>
</dbReference>
<dbReference type="GO" id="GO:0005737">
    <property type="term" value="C:cytoplasm"/>
    <property type="evidence" value="ECO:0007669"/>
    <property type="project" value="TreeGrafter"/>
</dbReference>
<protein>
    <recommendedName>
        <fullName evidence="3">Thiamine phosphate synthase/TenI domain-containing protein</fullName>
    </recommendedName>
</protein>
<dbReference type="Gene3D" id="3.20.20.70">
    <property type="entry name" value="Aldolase class I"/>
    <property type="match status" value="1"/>
</dbReference>
<evidence type="ECO:0000259" key="3">
    <source>
        <dbReference type="Pfam" id="PF02581"/>
    </source>
</evidence>
<feature type="domain" description="Thiamine phosphate synthase/TenI" evidence="3">
    <location>
        <begin position="34"/>
        <end position="204"/>
    </location>
</feature>
<dbReference type="GO" id="GO:0009228">
    <property type="term" value="P:thiamine biosynthetic process"/>
    <property type="evidence" value="ECO:0007669"/>
    <property type="project" value="UniProtKB-KW"/>
</dbReference>
<comment type="pathway">
    <text evidence="1">Cofactor biosynthesis; thiamine diphosphate biosynthesis.</text>
</comment>
<keyword evidence="2" id="KW-0784">Thiamine biosynthesis</keyword>
<evidence type="ECO:0000256" key="2">
    <source>
        <dbReference type="ARBA" id="ARBA00022977"/>
    </source>
</evidence>
<gene>
    <name evidence="4" type="ordered locus">Acin_2105</name>
</gene>
<evidence type="ECO:0000256" key="1">
    <source>
        <dbReference type="ARBA" id="ARBA00004948"/>
    </source>
</evidence>
<dbReference type="PANTHER" id="PTHR20857">
    <property type="entry name" value="THIAMINE-PHOSPHATE PYROPHOSPHORYLASE"/>
    <property type="match status" value="1"/>
</dbReference>
<dbReference type="SUPFAM" id="SSF51391">
    <property type="entry name" value="Thiamin phosphate synthase"/>
    <property type="match status" value="1"/>
</dbReference>
<dbReference type="eggNOG" id="COG0352">
    <property type="taxonomic scope" value="Bacteria"/>
</dbReference>
<dbReference type="GeneID" id="92879287"/>
<evidence type="ECO:0000313" key="5">
    <source>
        <dbReference type="Proteomes" id="UP000007093"/>
    </source>
</evidence>
<dbReference type="PANTHER" id="PTHR20857:SF15">
    <property type="entry name" value="THIAMINE-PHOSPHATE SYNTHASE"/>
    <property type="match status" value="1"/>
</dbReference>
<accession>G4Q5C7</accession>
<dbReference type="InterPro" id="IPR013785">
    <property type="entry name" value="Aldolase_TIM"/>
</dbReference>
<dbReference type="CDD" id="cd00564">
    <property type="entry name" value="TMP_TenI"/>
    <property type="match status" value="1"/>
</dbReference>
<dbReference type="AlphaFoldDB" id="G4Q5C7"/>
<dbReference type="EMBL" id="CP003058">
    <property type="protein sequence ID" value="AEQ23305.1"/>
    <property type="molecule type" value="Genomic_DNA"/>
</dbReference>
<reference evidence="4 5" key="1">
    <citation type="journal article" date="2011" name="J. Bacteriol.">
        <title>Complete genome sequence of Acidaminococcus intestini RYC-MR95, a Gram-negative bacterium from the phylum Firmicutes.</title>
        <authorList>
            <person name="D'Auria G."/>
            <person name="Galan J.C."/>
            <person name="Rodriguez-Alcayna M."/>
            <person name="Moya A."/>
            <person name="Baquero F."/>
            <person name="Latorre A."/>
        </authorList>
    </citation>
    <scope>NUCLEOTIDE SEQUENCE [LARGE SCALE GENOMIC DNA]</scope>
    <source>
        <strain evidence="4 5">RyC-MR95</strain>
    </source>
</reference>
<dbReference type="Proteomes" id="UP000007093">
    <property type="component" value="Chromosome"/>
</dbReference>